<name>A0A8X7R0T9_BRACI</name>
<protein>
    <recommendedName>
        <fullName evidence="6">Reverse transcriptase zinc-binding domain-containing protein</fullName>
    </recommendedName>
</protein>
<gene>
    <name evidence="4" type="ORF">Bca52824_059104</name>
</gene>
<evidence type="ECO:0008006" key="6">
    <source>
        <dbReference type="Google" id="ProtNLM"/>
    </source>
</evidence>
<keyword evidence="5" id="KW-1185">Reference proteome</keyword>
<reference evidence="4 5" key="1">
    <citation type="submission" date="2020-02" db="EMBL/GenBank/DDBJ databases">
        <authorList>
            <person name="Ma Q."/>
            <person name="Huang Y."/>
            <person name="Song X."/>
            <person name="Pei D."/>
        </authorList>
    </citation>
    <scope>NUCLEOTIDE SEQUENCE [LARGE SCALE GENOMIC DNA]</scope>
    <source>
        <strain evidence="4">Sxm20200214</strain>
        <tissue evidence="4">Leaf</tissue>
    </source>
</reference>
<proteinExistence type="predicted"/>
<organism evidence="4 5">
    <name type="scientific">Brassica carinata</name>
    <name type="common">Ethiopian mustard</name>
    <name type="synonym">Abyssinian cabbage</name>
    <dbReference type="NCBI Taxonomy" id="52824"/>
    <lineage>
        <taxon>Eukaryota</taxon>
        <taxon>Viridiplantae</taxon>
        <taxon>Streptophyta</taxon>
        <taxon>Embryophyta</taxon>
        <taxon>Tracheophyta</taxon>
        <taxon>Spermatophyta</taxon>
        <taxon>Magnoliopsida</taxon>
        <taxon>eudicotyledons</taxon>
        <taxon>Gunneridae</taxon>
        <taxon>Pentapetalae</taxon>
        <taxon>rosids</taxon>
        <taxon>malvids</taxon>
        <taxon>Brassicales</taxon>
        <taxon>Brassicaceae</taxon>
        <taxon>Brassiceae</taxon>
        <taxon>Brassica</taxon>
    </lineage>
</organism>
<dbReference type="Pfam" id="PF13456">
    <property type="entry name" value="RVT_3"/>
    <property type="match status" value="1"/>
</dbReference>
<evidence type="ECO:0000256" key="1">
    <source>
        <dbReference type="SAM" id="MobiDB-lite"/>
    </source>
</evidence>
<evidence type="ECO:0000313" key="5">
    <source>
        <dbReference type="Proteomes" id="UP000886595"/>
    </source>
</evidence>
<dbReference type="InterPro" id="IPR002156">
    <property type="entry name" value="RNaseH_domain"/>
</dbReference>
<comment type="caution">
    <text evidence="4">The sequence shown here is derived from an EMBL/GenBank/DDBJ whole genome shotgun (WGS) entry which is preliminary data.</text>
</comment>
<evidence type="ECO:0000259" key="3">
    <source>
        <dbReference type="Pfam" id="PF13966"/>
    </source>
</evidence>
<dbReference type="OrthoDB" id="1112256at2759"/>
<dbReference type="GO" id="GO:0003676">
    <property type="term" value="F:nucleic acid binding"/>
    <property type="evidence" value="ECO:0007669"/>
    <property type="project" value="InterPro"/>
</dbReference>
<evidence type="ECO:0000259" key="2">
    <source>
        <dbReference type="Pfam" id="PF13456"/>
    </source>
</evidence>
<dbReference type="Proteomes" id="UP000886595">
    <property type="component" value="Unassembled WGS sequence"/>
</dbReference>
<dbReference type="GO" id="GO:0004523">
    <property type="term" value="F:RNA-DNA hybrid ribonuclease activity"/>
    <property type="evidence" value="ECO:0007669"/>
    <property type="project" value="InterPro"/>
</dbReference>
<feature type="domain" description="Reverse transcriptase zinc-binding" evidence="3">
    <location>
        <begin position="200"/>
        <end position="296"/>
    </location>
</feature>
<dbReference type="AlphaFoldDB" id="A0A8X7R0T9"/>
<dbReference type="InterPro" id="IPR026960">
    <property type="entry name" value="RVT-Znf"/>
</dbReference>
<feature type="compositionally biased region" description="Basic residues" evidence="1">
    <location>
        <begin position="82"/>
        <end position="91"/>
    </location>
</feature>
<feature type="region of interest" description="Disordered" evidence="1">
    <location>
        <begin position="111"/>
        <end position="136"/>
    </location>
</feature>
<evidence type="ECO:0000313" key="4">
    <source>
        <dbReference type="EMBL" id="KAG2276549.1"/>
    </source>
</evidence>
<feature type="region of interest" description="Disordered" evidence="1">
    <location>
        <begin position="66"/>
        <end position="95"/>
    </location>
</feature>
<dbReference type="Pfam" id="PF13966">
    <property type="entry name" value="zf-RVT"/>
    <property type="match status" value="1"/>
</dbReference>
<accession>A0A8X7R0T9</accession>
<feature type="domain" description="RNase H type-1" evidence="2">
    <location>
        <begin position="415"/>
        <end position="530"/>
    </location>
</feature>
<dbReference type="EMBL" id="JAAMPC010000012">
    <property type="protein sequence ID" value="KAG2276549.1"/>
    <property type="molecule type" value="Genomic_DNA"/>
</dbReference>
<sequence length="550" mass="62645">MASAFTVRKELETVRCLDDLSLSRDHKNDGKQTSKACSSHAFEASKDFNQQTALSFNAGRNSTEYGAVSAGINPSGVSQKISKQRRRPYIRKRQEQERASIGILQELYGKGEGSEMTGSKRKAAGEEGSSQSVSKHESFAPFNQMVKACKLEELPSQGRWDSRKLKELFVPRDVRILQRHQPVLSEPDSWIWRFSRTGIYSVKTGYDLAFSKNHQELLTIQNMKPSLIPLKMEVWRFLAPPKFKVFIWKALSGAVSVSDCLDDIGMKCDKVCQTCGKDGESINHVLFDCTFARKVWACSGFPHPNQGFHDLSLFANLNYLILTWKRMSGMIDITRCFPWILWYLWKNRNLLIFEGTLFQSDQLCNKAKEEADMWYEAQDLEDTGEATRWESVVQTSVERRSPSNNMDKCEISIVWGKKKQVAGAAWVLSDSSGHVLLHSRRSFGLVESKDDAHFLGMLWAVESMISHRRLKVYFTFEGGVLVKAINRPKAWPSFKSKVVDIRGLLMNFLRWQVVFEPHTANSGVRLIAESALADRRFQSYVAIGYPSWCP</sequence>